<keyword evidence="8" id="KW-1185">Reference proteome</keyword>
<dbReference type="PANTHER" id="PTHR43046:SF12">
    <property type="entry name" value="GDP-MANNOSE MANNOSYL HYDROLASE"/>
    <property type="match status" value="1"/>
</dbReference>
<evidence type="ECO:0000256" key="3">
    <source>
        <dbReference type="ARBA" id="ARBA00022801"/>
    </source>
</evidence>
<sequence length="138" mass="14881">MDPEAPEPVRCVGGIVHDGDGRLLLVLRANDPGRGKWSLPGGKVERGETDAEAVIREMSEETGLLVRPGALAGTVVRGRFEIHDYFCTIADGDLRPGDDASATRWVDPREYTSLEQSGDLVPGLTVALSDWNALPFLP</sequence>
<accession>A0ABN2RJ31</accession>
<keyword evidence="4" id="KW-0460">Magnesium</keyword>
<dbReference type="InterPro" id="IPR020084">
    <property type="entry name" value="NUDIX_hydrolase_CS"/>
</dbReference>
<dbReference type="EMBL" id="BAAANN010000020">
    <property type="protein sequence ID" value="GAA1970046.1"/>
    <property type="molecule type" value="Genomic_DNA"/>
</dbReference>
<dbReference type="Proteomes" id="UP001501116">
    <property type="component" value="Unassembled WGS sequence"/>
</dbReference>
<dbReference type="InterPro" id="IPR020476">
    <property type="entry name" value="Nudix_hydrolase"/>
</dbReference>
<evidence type="ECO:0000256" key="2">
    <source>
        <dbReference type="ARBA" id="ARBA00005582"/>
    </source>
</evidence>
<reference evidence="7 8" key="1">
    <citation type="journal article" date="2019" name="Int. J. Syst. Evol. Microbiol.">
        <title>The Global Catalogue of Microorganisms (GCM) 10K type strain sequencing project: providing services to taxonomists for standard genome sequencing and annotation.</title>
        <authorList>
            <consortium name="The Broad Institute Genomics Platform"/>
            <consortium name="The Broad Institute Genome Sequencing Center for Infectious Disease"/>
            <person name="Wu L."/>
            <person name="Ma J."/>
        </authorList>
    </citation>
    <scope>NUCLEOTIDE SEQUENCE [LARGE SCALE GENOMIC DNA]</scope>
    <source>
        <strain evidence="7 8">JCM 14545</strain>
    </source>
</reference>
<gene>
    <name evidence="7" type="ORF">GCM10009754_49720</name>
</gene>
<dbReference type="PROSITE" id="PS00893">
    <property type="entry name" value="NUDIX_BOX"/>
    <property type="match status" value="1"/>
</dbReference>
<dbReference type="InterPro" id="IPR000086">
    <property type="entry name" value="NUDIX_hydrolase_dom"/>
</dbReference>
<evidence type="ECO:0000256" key="1">
    <source>
        <dbReference type="ARBA" id="ARBA00001946"/>
    </source>
</evidence>
<comment type="cofactor">
    <cofactor evidence="1">
        <name>Mg(2+)</name>
        <dbReference type="ChEBI" id="CHEBI:18420"/>
    </cofactor>
</comment>
<evidence type="ECO:0000313" key="8">
    <source>
        <dbReference type="Proteomes" id="UP001501116"/>
    </source>
</evidence>
<evidence type="ECO:0000256" key="5">
    <source>
        <dbReference type="RuleBase" id="RU003476"/>
    </source>
</evidence>
<dbReference type="SUPFAM" id="SSF55811">
    <property type="entry name" value="Nudix"/>
    <property type="match status" value="1"/>
</dbReference>
<dbReference type="RefSeq" id="WP_344423400.1">
    <property type="nucleotide sequence ID" value="NZ_BAAANN010000020.1"/>
</dbReference>
<dbReference type="PRINTS" id="PR00502">
    <property type="entry name" value="NUDIXFAMILY"/>
</dbReference>
<evidence type="ECO:0000313" key="7">
    <source>
        <dbReference type="EMBL" id="GAA1970046.1"/>
    </source>
</evidence>
<protein>
    <submittedName>
        <fullName evidence="7">NUDIX domain-containing protein</fullName>
    </submittedName>
</protein>
<dbReference type="PROSITE" id="PS51462">
    <property type="entry name" value="NUDIX"/>
    <property type="match status" value="1"/>
</dbReference>
<evidence type="ECO:0000256" key="4">
    <source>
        <dbReference type="ARBA" id="ARBA00022842"/>
    </source>
</evidence>
<proteinExistence type="inferred from homology"/>
<dbReference type="Pfam" id="PF00293">
    <property type="entry name" value="NUDIX"/>
    <property type="match status" value="1"/>
</dbReference>
<dbReference type="PANTHER" id="PTHR43046">
    <property type="entry name" value="GDP-MANNOSE MANNOSYL HYDROLASE"/>
    <property type="match status" value="1"/>
</dbReference>
<evidence type="ECO:0000259" key="6">
    <source>
        <dbReference type="PROSITE" id="PS51462"/>
    </source>
</evidence>
<comment type="caution">
    <text evidence="7">The sequence shown here is derived from an EMBL/GenBank/DDBJ whole genome shotgun (WGS) entry which is preliminary data.</text>
</comment>
<dbReference type="CDD" id="cd04673">
    <property type="entry name" value="NUDIX_ADPRase"/>
    <property type="match status" value="1"/>
</dbReference>
<feature type="domain" description="Nudix hydrolase" evidence="6">
    <location>
        <begin position="7"/>
        <end position="128"/>
    </location>
</feature>
<organism evidence="7 8">
    <name type="scientific">Amycolatopsis minnesotensis</name>
    <dbReference type="NCBI Taxonomy" id="337894"/>
    <lineage>
        <taxon>Bacteria</taxon>
        <taxon>Bacillati</taxon>
        <taxon>Actinomycetota</taxon>
        <taxon>Actinomycetes</taxon>
        <taxon>Pseudonocardiales</taxon>
        <taxon>Pseudonocardiaceae</taxon>
        <taxon>Amycolatopsis</taxon>
    </lineage>
</organism>
<dbReference type="Gene3D" id="3.90.79.10">
    <property type="entry name" value="Nucleoside Triphosphate Pyrophosphohydrolase"/>
    <property type="match status" value="1"/>
</dbReference>
<name>A0ABN2RJ31_9PSEU</name>
<dbReference type="InterPro" id="IPR015797">
    <property type="entry name" value="NUDIX_hydrolase-like_dom_sf"/>
</dbReference>
<comment type="similarity">
    <text evidence="2 5">Belongs to the Nudix hydrolase family.</text>
</comment>
<keyword evidence="3 5" id="KW-0378">Hydrolase</keyword>